<evidence type="ECO:0000256" key="3">
    <source>
        <dbReference type="ARBA" id="ARBA00022676"/>
    </source>
</evidence>
<keyword evidence="2" id="KW-1003">Cell membrane</keyword>
<evidence type="ECO:0000313" key="7">
    <source>
        <dbReference type="EMBL" id="ESQ90667.1"/>
    </source>
</evidence>
<dbReference type="RefSeq" id="WP_018079954.1">
    <property type="nucleotide sequence ID" value="NZ_AQWM01000001.1"/>
</dbReference>
<dbReference type="Proteomes" id="UP000017837">
    <property type="component" value="Unassembled WGS sequence"/>
</dbReference>
<accession>V4P9V5</accession>
<gene>
    <name evidence="7" type="ORF">ABENE_11900</name>
</gene>
<dbReference type="Gene3D" id="3.90.550.10">
    <property type="entry name" value="Spore Coat Polysaccharide Biosynthesis Protein SpsA, Chain A"/>
    <property type="match status" value="1"/>
</dbReference>
<dbReference type="GO" id="GO:0016757">
    <property type="term" value="F:glycosyltransferase activity"/>
    <property type="evidence" value="ECO:0007669"/>
    <property type="project" value="UniProtKB-KW"/>
</dbReference>
<dbReference type="eggNOG" id="COG0463">
    <property type="taxonomic scope" value="Bacteria"/>
</dbReference>
<comment type="subcellular location">
    <subcellularLocation>
        <location evidence="1">Cell membrane</location>
    </subcellularLocation>
</comment>
<keyword evidence="5" id="KW-0472">Membrane</keyword>
<keyword evidence="4 7" id="KW-0808">Transferase</keyword>
<feature type="domain" description="Glycosyltransferase 2-like" evidence="6">
    <location>
        <begin position="3"/>
        <end position="102"/>
    </location>
</feature>
<evidence type="ECO:0000313" key="8">
    <source>
        <dbReference type="Proteomes" id="UP000017837"/>
    </source>
</evidence>
<protein>
    <submittedName>
        <fullName evidence="7">Glycosyl transferase family 2</fullName>
    </submittedName>
</protein>
<dbReference type="STRING" id="1121022.GCA_000376105_00275"/>
<dbReference type="PANTHER" id="PTHR43646:SF2">
    <property type="entry name" value="GLYCOSYLTRANSFERASE 2-LIKE DOMAIN-CONTAINING PROTEIN"/>
    <property type="match status" value="1"/>
</dbReference>
<evidence type="ECO:0000256" key="2">
    <source>
        <dbReference type="ARBA" id="ARBA00022475"/>
    </source>
</evidence>
<dbReference type="SUPFAM" id="SSF53448">
    <property type="entry name" value="Nucleotide-diphospho-sugar transferases"/>
    <property type="match status" value="1"/>
</dbReference>
<dbReference type="GO" id="GO:0005886">
    <property type="term" value="C:plasma membrane"/>
    <property type="evidence" value="ECO:0007669"/>
    <property type="project" value="UniProtKB-SubCell"/>
</dbReference>
<keyword evidence="3" id="KW-0328">Glycosyltransferase</keyword>
<dbReference type="EMBL" id="AWGB01000022">
    <property type="protein sequence ID" value="ESQ90667.1"/>
    <property type="molecule type" value="Genomic_DNA"/>
</dbReference>
<dbReference type="InterPro" id="IPR001173">
    <property type="entry name" value="Glyco_trans_2-like"/>
</dbReference>
<dbReference type="InterPro" id="IPR029044">
    <property type="entry name" value="Nucleotide-diphossugar_trans"/>
</dbReference>
<evidence type="ECO:0000256" key="5">
    <source>
        <dbReference type="ARBA" id="ARBA00023136"/>
    </source>
</evidence>
<evidence type="ECO:0000256" key="1">
    <source>
        <dbReference type="ARBA" id="ARBA00004236"/>
    </source>
</evidence>
<dbReference type="PANTHER" id="PTHR43646">
    <property type="entry name" value="GLYCOSYLTRANSFERASE"/>
    <property type="match status" value="1"/>
</dbReference>
<sequence length="224" mass="24529">MISVVMPTLNAEDHLARTLSALVPGVVEGMIKEVVIVDGGSDDATLEIADSTGCQIVKTDAERGLQLWQGCRATRGDWILIMHSNSQLGDGWMDQVQAHIKNFPLQAGYFHLRFDDPSIMVGLWAEMLALRARWLAMPSGDHGLLLSRALYDTVGGYKDQAAFEDVALSMALGRARLRPIGASLTTSAERFHARGWMLRLIGKSFSFLAYLLGIPPKPPVKKPS</sequence>
<dbReference type="PATRIC" id="fig|1121022.4.peg.2413"/>
<dbReference type="AlphaFoldDB" id="V4P9V5"/>
<evidence type="ECO:0000259" key="6">
    <source>
        <dbReference type="Pfam" id="PF00535"/>
    </source>
</evidence>
<reference evidence="7 8" key="1">
    <citation type="journal article" date="2014" name="Nature">
        <title>Sequential evolution of bacterial morphology by co-option of a developmental regulator.</title>
        <authorList>
            <person name="Jiang C."/>
            <person name="Brown P.J."/>
            <person name="Ducret A."/>
            <person name="Brun Y.V."/>
        </authorList>
    </citation>
    <scope>NUCLEOTIDE SEQUENCE [LARGE SCALE GENOMIC DNA]</scope>
    <source>
        <strain evidence="7 8">DSM 16100</strain>
    </source>
</reference>
<name>V4P9V5_9CAUL</name>
<organism evidence="7 8">
    <name type="scientific">Asticcacaulis benevestitus DSM 16100 = ATCC BAA-896</name>
    <dbReference type="NCBI Taxonomy" id="1121022"/>
    <lineage>
        <taxon>Bacteria</taxon>
        <taxon>Pseudomonadati</taxon>
        <taxon>Pseudomonadota</taxon>
        <taxon>Alphaproteobacteria</taxon>
        <taxon>Caulobacterales</taxon>
        <taxon>Caulobacteraceae</taxon>
        <taxon>Asticcacaulis</taxon>
    </lineage>
</organism>
<comment type="caution">
    <text evidence="7">The sequence shown here is derived from an EMBL/GenBank/DDBJ whole genome shotgun (WGS) entry which is preliminary data.</text>
</comment>
<evidence type="ECO:0000256" key="4">
    <source>
        <dbReference type="ARBA" id="ARBA00022679"/>
    </source>
</evidence>
<dbReference type="Pfam" id="PF00535">
    <property type="entry name" value="Glycos_transf_2"/>
    <property type="match status" value="1"/>
</dbReference>
<keyword evidence="8" id="KW-1185">Reference proteome</keyword>
<proteinExistence type="predicted"/>